<gene>
    <name evidence="1" type="ORF">QTH91_14540</name>
</gene>
<protein>
    <recommendedName>
        <fullName evidence="3">DUF4304 domain-containing protein</fullName>
    </recommendedName>
</protein>
<organism evidence="1 2">
    <name type="scientific">Variovorax dokdonensis</name>
    <dbReference type="NCBI Taxonomy" id="344883"/>
    <lineage>
        <taxon>Bacteria</taxon>
        <taxon>Pseudomonadati</taxon>
        <taxon>Pseudomonadota</taxon>
        <taxon>Betaproteobacteria</taxon>
        <taxon>Burkholderiales</taxon>
        <taxon>Comamonadaceae</taxon>
        <taxon>Variovorax</taxon>
    </lineage>
</organism>
<sequence>MIITAQQLERLAREMLPLGQLRFRRNTDPKRLSAGVELVNLQGQWAMSIYGNVHNSANDVEIAIGPARLTPMAEVPVYRIEEWLEATRDKFKHGEHRRHGTRYTEGDPFLVGMKLSEAHQFLALLMKEILKANPWRIEDSSAPADSGDRSPANPSPSIAPRRAAIEHMVRMALVARDQSGTERISIAKDKEVRFASEGELQAHLEKLWVANTCAISKVPLDLSRFDPDLAPSLDRIDSSGHYEPGNLQVVARFINRWKSDDNDGNFARLLRLVRQSSS</sequence>
<accession>A0ABT7NCM5</accession>
<name>A0ABT7NCM5_9BURK</name>
<proteinExistence type="predicted"/>
<dbReference type="EMBL" id="JASZYV010000003">
    <property type="protein sequence ID" value="MDM0045705.1"/>
    <property type="molecule type" value="Genomic_DNA"/>
</dbReference>
<evidence type="ECO:0000313" key="1">
    <source>
        <dbReference type="EMBL" id="MDM0045705.1"/>
    </source>
</evidence>
<dbReference type="Gene3D" id="3.30.40.220">
    <property type="match status" value="1"/>
</dbReference>
<reference evidence="1" key="1">
    <citation type="submission" date="2023-06" db="EMBL/GenBank/DDBJ databases">
        <authorList>
            <person name="Jiang Y."/>
            <person name="Liu Q."/>
        </authorList>
    </citation>
    <scope>NUCLEOTIDE SEQUENCE</scope>
    <source>
        <strain evidence="1">CGMCC 1.12089</strain>
    </source>
</reference>
<comment type="caution">
    <text evidence="1">The sequence shown here is derived from an EMBL/GenBank/DDBJ whole genome shotgun (WGS) entry which is preliminary data.</text>
</comment>
<keyword evidence="2" id="KW-1185">Reference proteome</keyword>
<evidence type="ECO:0000313" key="2">
    <source>
        <dbReference type="Proteomes" id="UP001174908"/>
    </source>
</evidence>
<dbReference type="Proteomes" id="UP001174908">
    <property type="component" value="Unassembled WGS sequence"/>
</dbReference>
<evidence type="ECO:0008006" key="3">
    <source>
        <dbReference type="Google" id="ProtNLM"/>
    </source>
</evidence>
<dbReference type="RefSeq" id="WP_286660820.1">
    <property type="nucleotide sequence ID" value="NZ_JASZYV010000003.1"/>
</dbReference>